<evidence type="ECO:0000256" key="2">
    <source>
        <dbReference type="ARBA" id="ARBA00022723"/>
    </source>
</evidence>
<feature type="transmembrane region" description="Helical" evidence="7">
    <location>
        <begin position="145"/>
        <end position="165"/>
    </location>
</feature>
<evidence type="ECO:0000256" key="6">
    <source>
        <dbReference type="ARBA" id="ARBA00038001"/>
    </source>
</evidence>
<gene>
    <name evidence="9" type="ORF">AVDCRST_MAG16-365</name>
</gene>
<protein>
    <submittedName>
        <fullName evidence="9">Ferredoxin, 2Fe-2S</fullName>
    </submittedName>
</protein>
<accession>A0A6J4KXS0</accession>
<keyword evidence="7" id="KW-0472">Membrane</keyword>
<evidence type="ECO:0000256" key="1">
    <source>
        <dbReference type="ARBA" id="ARBA00022714"/>
    </source>
</evidence>
<dbReference type="GO" id="GO:0046872">
    <property type="term" value="F:metal ion binding"/>
    <property type="evidence" value="ECO:0007669"/>
    <property type="project" value="UniProtKB-KW"/>
</dbReference>
<keyword evidence="4" id="KW-0411">Iron-sulfur</keyword>
<dbReference type="InterPro" id="IPR036922">
    <property type="entry name" value="Rieske_2Fe-2S_sf"/>
</dbReference>
<keyword evidence="3" id="KW-0408">Iron</keyword>
<dbReference type="PANTHER" id="PTHR21496:SF0">
    <property type="entry name" value="RIESKE DOMAIN-CONTAINING PROTEIN"/>
    <property type="match status" value="1"/>
</dbReference>
<feature type="domain" description="Rieske" evidence="8">
    <location>
        <begin position="185"/>
        <end position="280"/>
    </location>
</feature>
<feature type="transmembrane region" description="Helical" evidence="7">
    <location>
        <begin position="113"/>
        <end position="133"/>
    </location>
</feature>
<evidence type="ECO:0000256" key="7">
    <source>
        <dbReference type="SAM" id="Phobius"/>
    </source>
</evidence>
<dbReference type="CDD" id="cd03467">
    <property type="entry name" value="Rieske"/>
    <property type="match status" value="1"/>
</dbReference>
<keyword evidence="2" id="KW-0479">Metal-binding</keyword>
<dbReference type="EMBL" id="CADCUE010000030">
    <property type="protein sequence ID" value="CAA9314034.1"/>
    <property type="molecule type" value="Genomic_DNA"/>
</dbReference>
<dbReference type="Pfam" id="PF09990">
    <property type="entry name" value="DUF2231"/>
    <property type="match status" value="1"/>
</dbReference>
<dbReference type="InterPro" id="IPR017941">
    <property type="entry name" value="Rieske_2Fe-2S"/>
</dbReference>
<evidence type="ECO:0000256" key="5">
    <source>
        <dbReference type="ARBA" id="ARBA00034078"/>
    </source>
</evidence>
<proteinExistence type="inferred from homology"/>
<organism evidence="9">
    <name type="scientific">uncultured Frankineae bacterium</name>
    <dbReference type="NCBI Taxonomy" id="437475"/>
    <lineage>
        <taxon>Bacteria</taxon>
        <taxon>Bacillati</taxon>
        <taxon>Actinomycetota</taxon>
        <taxon>Actinomycetes</taxon>
        <taxon>Frankiales</taxon>
        <taxon>environmental samples</taxon>
    </lineage>
</organism>
<dbReference type="GO" id="GO:0051537">
    <property type="term" value="F:2 iron, 2 sulfur cluster binding"/>
    <property type="evidence" value="ECO:0007669"/>
    <property type="project" value="UniProtKB-KW"/>
</dbReference>
<sequence length="284" mass="29404">MQISTLVGRLEQAKALDPVVDAVSARVTRLLPRGRLKDVLHGTWLGHPLHPLLVAVPIGLWSGALLLDLTGGEQGRAAARRLVGAGVLTAAPTAASGWADWSELGIAKRPKRVGLVHGGANALTILLFAASWAARRGDGAGGRGLALAGASGLAVGGYLGGHLAFAEAVGVNRNADEAPGPKDWTDVAAADDVVDGRPLRLQVKSKALVLVRSGGSLRALSATCSHWGGPLDEGELVDGCLECPWHGSRFRLEDGAVARGPATAPQRAYDVRTVGDRVQVRARP</sequence>
<evidence type="ECO:0000259" key="8">
    <source>
        <dbReference type="PROSITE" id="PS51296"/>
    </source>
</evidence>
<dbReference type="PROSITE" id="PS51296">
    <property type="entry name" value="RIESKE"/>
    <property type="match status" value="1"/>
</dbReference>
<evidence type="ECO:0000256" key="3">
    <source>
        <dbReference type="ARBA" id="ARBA00023004"/>
    </source>
</evidence>
<dbReference type="SUPFAM" id="SSF50022">
    <property type="entry name" value="ISP domain"/>
    <property type="match status" value="1"/>
</dbReference>
<dbReference type="InterPro" id="IPR019251">
    <property type="entry name" value="DUF2231_TM"/>
</dbReference>
<keyword evidence="7" id="KW-1133">Transmembrane helix</keyword>
<dbReference type="Gene3D" id="2.102.10.10">
    <property type="entry name" value="Rieske [2Fe-2S] iron-sulphur domain"/>
    <property type="match status" value="1"/>
</dbReference>
<reference evidence="9" key="1">
    <citation type="submission" date="2020-02" db="EMBL/GenBank/DDBJ databases">
        <authorList>
            <person name="Meier V. D."/>
        </authorList>
    </citation>
    <scope>NUCLEOTIDE SEQUENCE</scope>
    <source>
        <strain evidence="9">AVDCRST_MAG16</strain>
    </source>
</reference>
<evidence type="ECO:0000256" key="4">
    <source>
        <dbReference type="ARBA" id="ARBA00023014"/>
    </source>
</evidence>
<evidence type="ECO:0000313" key="9">
    <source>
        <dbReference type="EMBL" id="CAA9314034.1"/>
    </source>
</evidence>
<dbReference type="PANTHER" id="PTHR21496">
    <property type="entry name" value="FERREDOXIN-RELATED"/>
    <property type="match status" value="1"/>
</dbReference>
<dbReference type="AlphaFoldDB" id="A0A6J4KXS0"/>
<keyword evidence="1" id="KW-0001">2Fe-2S</keyword>
<dbReference type="GO" id="GO:0016705">
    <property type="term" value="F:oxidoreductase activity, acting on paired donors, with incorporation or reduction of molecular oxygen"/>
    <property type="evidence" value="ECO:0007669"/>
    <property type="project" value="UniProtKB-ARBA"/>
</dbReference>
<comment type="cofactor">
    <cofactor evidence="5">
        <name>[2Fe-2S] cluster</name>
        <dbReference type="ChEBI" id="CHEBI:190135"/>
    </cofactor>
</comment>
<name>A0A6J4KXS0_9ACTN</name>
<dbReference type="GO" id="GO:0004497">
    <property type="term" value="F:monooxygenase activity"/>
    <property type="evidence" value="ECO:0007669"/>
    <property type="project" value="UniProtKB-ARBA"/>
</dbReference>
<keyword evidence="7" id="KW-0812">Transmembrane</keyword>
<comment type="similarity">
    <text evidence="6">Belongs to the bacterial ring-hydroxylating dioxygenase ferredoxin component family.</text>
</comment>
<dbReference type="Pfam" id="PF00355">
    <property type="entry name" value="Rieske"/>
    <property type="match status" value="1"/>
</dbReference>